<dbReference type="PANTHER" id="PTHR47655:SF3">
    <property type="entry name" value="ZN(II)2CYS6 TRANSCRIPTION FACTOR (EUROFUNG)"/>
    <property type="match status" value="1"/>
</dbReference>
<dbReference type="Proteomes" id="UP000033140">
    <property type="component" value="Unassembled WGS sequence"/>
</dbReference>
<evidence type="ECO:0000256" key="1">
    <source>
        <dbReference type="SAM" id="MobiDB-lite"/>
    </source>
</evidence>
<accession>A0A0E9NLQ3</accession>
<dbReference type="Pfam" id="PF00172">
    <property type="entry name" value="Zn_clus"/>
    <property type="match status" value="1"/>
</dbReference>
<dbReference type="InterPro" id="IPR001138">
    <property type="entry name" value="Zn2Cys6_DnaBD"/>
</dbReference>
<reference evidence="3 4" key="3">
    <citation type="journal article" date="2015" name="Genome Announc.">
        <title>Draft Genome Sequence of the Archiascomycetous Yeast Saitoella complicata.</title>
        <authorList>
            <person name="Yamauchi K."/>
            <person name="Kondo S."/>
            <person name="Hamamoto M."/>
            <person name="Takahashi Y."/>
            <person name="Ogura Y."/>
            <person name="Hayashi T."/>
            <person name="Nishida H."/>
        </authorList>
    </citation>
    <scope>NUCLEOTIDE SEQUENCE [LARGE SCALE GENOMIC DNA]</scope>
    <source>
        <strain evidence="3 4">NRRL Y-17804</strain>
    </source>
</reference>
<reference evidence="3 4" key="2">
    <citation type="journal article" date="2014" name="J. Gen. Appl. Microbiol.">
        <title>The early diverging ascomycetous budding yeast Saitoella complicata has three histone deacetylases belonging to the Clr6, Hos2, and Rpd3 lineages.</title>
        <authorList>
            <person name="Nishida H."/>
            <person name="Matsumoto T."/>
            <person name="Kondo S."/>
            <person name="Hamamoto M."/>
            <person name="Yoshikawa H."/>
        </authorList>
    </citation>
    <scope>NUCLEOTIDE SEQUENCE [LARGE SCALE GENOMIC DNA]</scope>
    <source>
        <strain evidence="3 4">NRRL Y-17804</strain>
    </source>
</reference>
<dbReference type="EMBL" id="BACD03000037">
    <property type="protein sequence ID" value="GAO50812.1"/>
    <property type="molecule type" value="Genomic_DNA"/>
</dbReference>
<evidence type="ECO:0000259" key="2">
    <source>
        <dbReference type="PROSITE" id="PS50048"/>
    </source>
</evidence>
<dbReference type="SMART" id="SM00066">
    <property type="entry name" value="GAL4"/>
    <property type="match status" value="1"/>
</dbReference>
<dbReference type="PROSITE" id="PS00463">
    <property type="entry name" value="ZN2_CY6_FUNGAL_1"/>
    <property type="match status" value="1"/>
</dbReference>
<reference evidence="3 4" key="1">
    <citation type="journal article" date="2011" name="J. Gen. Appl. Microbiol.">
        <title>Draft genome sequencing of the enigmatic yeast Saitoella complicata.</title>
        <authorList>
            <person name="Nishida H."/>
            <person name="Hamamoto M."/>
            <person name="Sugiyama J."/>
        </authorList>
    </citation>
    <scope>NUCLEOTIDE SEQUENCE [LARGE SCALE GENOMIC DNA]</scope>
    <source>
        <strain evidence="3 4">NRRL Y-17804</strain>
    </source>
</reference>
<dbReference type="Gene3D" id="4.10.240.10">
    <property type="entry name" value="Zn(2)-C6 fungal-type DNA-binding domain"/>
    <property type="match status" value="1"/>
</dbReference>
<name>A0A0E9NLQ3_SAICN</name>
<proteinExistence type="predicted"/>
<sequence>MSETRTSSGPTDMHPREIFEVQVSDSVQPTQPWLQMRSGSLPRELLGCVTRSVTCSPRYAKHHTNMGKNGTNAPIPLSSELHLSTSVTYPPYRRERPKSQGNTTEHIVAEKRASKACDRCRMKKGKCDGTQSGCSRCLRNNQLCTYSERVVIKEEREYPRGCVLPHCRSRTKADQKHSYVELLQNRIKVLQTALEELLRRHTGDQYRRANPGRNGDIAINQAIAELDLLGSVGQIPDREGAITPEIRVFQDNADESGGYDEETAGSKQITPPSSVCTGTPSPRLVSSALISPNLTHLNADEYPFQSSAVSSPSYFPTSDPFAQLNTTSLHQSVPVGVVSYEISPNNLFVPIPSSNYTTHDSTTSRMIRDKFAQTNLHPPRDELLQRHDSGYESGVKAESSSRPHSRTQFHTMPTLDVPQPRPLKMKMRLPASGSYTVTSVSQIPEEYKQAYQAAVSMQTVPSTEYRGMSVYSEYDDGSLGNVTAMGWVPT</sequence>
<dbReference type="PROSITE" id="PS50048">
    <property type="entry name" value="ZN2_CY6_FUNGAL_2"/>
    <property type="match status" value="1"/>
</dbReference>
<dbReference type="SUPFAM" id="SSF57701">
    <property type="entry name" value="Zn2/Cys6 DNA-binding domain"/>
    <property type="match status" value="1"/>
</dbReference>
<dbReference type="GO" id="GO:0008270">
    <property type="term" value="F:zinc ion binding"/>
    <property type="evidence" value="ECO:0007669"/>
    <property type="project" value="InterPro"/>
</dbReference>
<feature type="compositionally biased region" description="Acidic residues" evidence="1">
    <location>
        <begin position="254"/>
        <end position="263"/>
    </location>
</feature>
<dbReference type="PANTHER" id="PTHR47655">
    <property type="entry name" value="QUINIC ACID UTILIZATION ACTIVATOR"/>
    <property type="match status" value="1"/>
</dbReference>
<feature type="compositionally biased region" description="Polar residues" evidence="1">
    <location>
        <begin position="398"/>
        <end position="411"/>
    </location>
</feature>
<evidence type="ECO:0000313" key="3">
    <source>
        <dbReference type="EMBL" id="GAO50812.1"/>
    </source>
</evidence>
<gene>
    <name evidence="3" type="ORF">G7K_4933-t1</name>
</gene>
<comment type="caution">
    <text evidence="3">The sequence shown here is derived from an EMBL/GenBank/DDBJ whole genome shotgun (WGS) entry which is preliminary data.</text>
</comment>
<dbReference type="AlphaFoldDB" id="A0A0E9NLQ3"/>
<feature type="domain" description="Zn(2)-C6 fungal-type" evidence="2">
    <location>
        <begin position="116"/>
        <end position="146"/>
    </location>
</feature>
<organism evidence="3 4">
    <name type="scientific">Saitoella complicata (strain BCRC 22490 / CBS 7301 / JCM 7358 / NBRC 10748 / NRRL Y-17804)</name>
    <dbReference type="NCBI Taxonomy" id="698492"/>
    <lineage>
        <taxon>Eukaryota</taxon>
        <taxon>Fungi</taxon>
        <taxon>Dikarya</taxon>
        <taxon>Ascomycota</taxon>
        <taxon>Taphrinomycotina</taxon>
        <taxon>Taphrinomycotina incertae sedis</taxon>
        <taxon>Saitoella</taxon>
    </lineage>
</organism>
<dbReference type="InterPro" id="IPR052783">
    <property type="entry name" value="Metabolic/Drug-Res_Regulator"/>
</dbReference>
<dbReference type="CDD" id="cd00067">
    <property type="entry name" value="GAL4"/>
    <property type="match status" value="1"/>
</dbReference>
<feature type="region of interest" description="Disordered" evidence="1">
    <location>
        <begin position="254"/>
        <end position="280"/>
    </location>
</feature>
<feature type="region of interest" description="Disordered" evidence="1">
    <location>
        <begin position="390"/>
        <end position="421"/>
    </location>
</feature>
<dbReference type="GO" id="GO:0000981">
    <property type="term" value="F:DNA-binding transcription factor activity, RNA polymerase II-specific"/>
    <property type="evidence" value="ECO:0007669"/>
    <property type="project" value="InterPro"/>
</dbReference>
<feature type="compositionally biased region" description="Polar residues" evidence="1">
    <location>
        <begin position="265"/>
        <end position="280"/>
    </location>
</feature>
<dbReference type="STRING" id="698492.A0A0E9NLQ3"/>
<evidence type="ECO:0000313" key="4">
    <source>
        <dbReference type="Proteomes" id="UP000033140"/>
    </source>
</evidence>
<keyword evidence="4" id="KW-1185">Reference proteome</keyword>
<dbReference type="InterPro" id="IPR036864">
    <property type="entry name" value="Zn2-C6_fun-type_DNA-bd_sf"/>
</dbReference>
<protein>
    <recommendedName>
        <fullName evidence="2">Zn(2)-C6 fungal-type domain-containing protein</fullName>
    </recommendedName>
</protein>